<dbReference type="Proteomes" id="UP000554520">
    <property type="component" value="Unassembled WGS sequence"/>
</dbReference>
<keyword evidence="1" id="KW-0812">Transmembrane</keyword>
<protein>
    <submittedName>
        <fullName evidence="2">Uncharacterized protein</fullName>
    </submittedName>
</protein>
<dbReference type="AlphaFoldDB" id="A0A839U0N5"/>
<proteinExistence type="predicted"/>
<keyword evidence="1" id="KW-0472">Membrane</keyword>
<keyword evidence="3" id="KW-1185">Reference proteome</keyword>
<evidence type="ECO:0000313" key="3">
    <source>
        <dbReference type="Proteomes" id="UP000554520"/>
    </source>
</evidence>
<accession>A0A839U0N5</accession>
<gene>
    <name evidence="2" type="ORF">FHS21_000390</name>
</gene>
<evidence type="ECO:0000256" key="1">
    <source>
        <dbReference type="SAM" id="Phobius"/>
    </source>
</evidence>
<dbReference type="EMBL" id="JACHXN010000001">
    <property type="protein sequence ID" value="MBB3144007.1"/>
    <property type="molecule type" value="Genomic_DNA"/>
</dbReference>
<dbReference type="RefSeq" id="WP_112530787.1">
    <property type="nucleotide sequence ID" value="NZ_JACHXN010000001.1"/>
</dbReference>
<feature type="transmembrane region" description="Helical" evidence="1">
    <location>
        <begin position="22"/>
        <end position="40"/>
    </location>
</feature>
<name>A0A839U0N5_9HYPH</name>
<keyword evidence="1" id="KW-1133">Transmembrane helix</keyword>
<sequence length="69" mass="7911">MRRTRNYTDFEERRTRSFLVKVCDYGVAILLLVGVGYSTYLDIEARFKPSAHEQLAAKGVETNTKLAIK</sequence>
<reference evidence="2 3" key="1">
    <citation type="submission" date="2020-08" db="EMBL/GenBank/DDBJ databases">
        <title>Genomic Encyclopedia of Type Strains, Phase III (KMG-III): the genomes of soil and plant-associated and newly described type strains.</title>
        <authorList>
            <person name="Whitman W."/>
        </authorList>
    </citation>
    <scope>NUCLEOTIDE SEQUENCE [LARGE SCALE GENOMIC DNA]</scope>
    <source>
        <strain evidence="2 3">CECT 7015</strain>
    </source>
</reference>
<organism evidence="2 3">
    <name type="scientific">Phyllobacterium trifolii</name>
    <dbReference type="NCBI Taxonomy" id="300193"/>
    <lineage>
        <taxon>Bacteria</taxon>
        <taxon>Pseudomonadati</taxon>
        <taxon>Pseudomonadota</taxon>
        <taxon>Alphaproteobacteria</taxon>
        <taxon>Hyphomicrobiales</taxon>
        <taxon>Phyllobacteriaceae</taxon>
        <taxon>Phyllobacterium</taxon>
    </lineage>
</organism>
<evidence type="ECO:0000313" key="2">
    <source>
        <dbReference type="EMBL" id="MBB3144007.1"/>
    </source>
</evidence>
<comment type="caution">
    <text evidence="2">The sequence shown here is derived from an EMBL/GenBank/DDBJ whole genome shotgun (WGS) entry which is preliminary data.</text>
</comment>